<dbReference type="GO" id="GO:0006576">
    <property type="term" value="P:biogenic amine metabolic process"/>
    <property type="evidence" value="ECO:0007669"/>
    <property type="project" value="InterPro"/>
</dbReference>
<dbReference type="STRING" id="118060.ATZ35_14970"/>
<evidence type="ECO:0000313" key="1">
    <source>
        <dbReference type="EMBL" id="ALS38402.1"/>
    </source>
</evidence>
<dbReference type="EMBL" id="CP013655">
    <property type="protein sequence ID" value="ALS38402.1"/>
    <property type="molecule type" value="Genomic_DNA"/>
</dbReference>
<name>A0A0U2NTB5_9ENTE</name>
<gene>
    <name evidence="1" type="ORF">ATZ35_14970</name>
</gene>
<evidence type="ECO:0008006" key="3">
    <source>
        <dbReference type="Google" id="ProtNLM"/>
    </source>
</evidence>
<protein>
    <recommendedName>
        <fullName evidence="3">Ethanolamine utilization protein EutP</fullName>
    </recommendedName>
</protein>
<accession>A0A0U2NTB5</accession>
<dbReference type="AlphaFoldDB" id="A0A0U2NTB5"/>
<dbReference type="GO" id="GO:0005524">
    <property type="term" value="F:ATP binding"/>
    <property type="evidence" value="ECO:0007669"/>
    <property type="project" value="InterPro"/>
</dbReference>
<dbReference type="PANTHER" id="PTHR40453">
    <property type="entry name" value="PROTEIN YOEF"/>
    <property type="match status" value="1"/>
</dbReference>
<dbReference type="InterPro" id="IPR012381">
    <property type="entry name" value="EutP_PduV"/>
</dbReference>
<dbReference type="PANTHER" id="PTHR40453:SF1">
    <property type="entry name" value="PROTEIN YOEF"/>
    <property type="match status" value="1"/>
</dbReference>
<dbReference type="Pfam" id="PF10662">
    <property type="entry name" value="PduV-EutP"/>
    <property type="match status" value="1"/>
</dbReference>
<dbReference type="Proteomes" id="UP000067523">
    <property type="component" value="Chromosome"/>
</dbReference>
<dbReference type="KEGG" id="erx:ATZ35_14970"/>
<keyword evidence="2" id="KW-1185">Reference proteome</keyword>
<organism evidence="1 2">
    <name type="scientific">Enterococcus rotai</name>
    <dbReference type="NCBI Taxonomy" id="118060"/>
    <lineage>
        <taxon>Bacteria</taxon>
        <taxon>Bacillati</taxon>
        <taxon>Bacillota</taxon>
        <taxon>Bacilli</taxon>
        <taxon>Lactobacillales</taxon>
        <taxon>Enterococcaceae</taxon>
        <taxon>Enterococcus</taxon>
    </lineage>
</organism>
<evidence type="ECO:0000313" key="2">
    <source>
        <dbReference type="Proteomes" id="UP000067523"/>
    </source>
</evidence>
<proteinExistence type="predicted"/>
<sequence>MKKRILIIGPNPRHTNIIAQAIEQSSQPIRKVANILFTEQTIIVPSSYLESPWMHKHIISLQQKASKVLFLVPIPSMKKSYPPNFAQAQRVPVIGVAVFETKEQKMSEEITAKNSLEEIGCTERQFFLHLDKEEIQGFVEEIR</sequence>
<reference evidence="2" key="1">
    <citation type="submission" date="2015-12" db="EMBL/GenBank/DDBJ databases">
        <authorList>
            <person name="Lauer A."/>
            <person name="Humrighouse B."/>
            <person name="Loparev V."/>
            <person name="Shewmaker P.L."/>
            <person name="Whitney A.M."/>
            <person name="McLaughlin R.W."/>
        </authorList>
    </citation>
    <scope>NUCLEOTIDE SEQUENCE [LARGE SCALE GENOMIC DNA]</scope>
    <source>
        <strain evidence="2">LMG 26678</strain>
    </source>
</reference>
<dbReference type="RefSeq" id="WP_208927960.1">
    <property type="nucleotide sequence ID" value="NZ_CP013655.1"/>
</dbReference>